<gene>
    <name evidence="1" type="ORF">IHE45_18G087600</name>
</gene>
<evidence type="ECO:0000313" key="1">
    <source>
        <dbReference type="EMBL" id="KAH7656636.1"/>
    </source>
</evidence>
<dbReference type="Proteomes" id="UP000827976">
    <property type="component" value="Chromosome 18"/>
</dbReference>
<proteinExistence type="predicted"/>
<name>A0ACB7U8N7_DIOAL</name>
<keyword evidence="2" id="KW-1185">Reference proteome</keyword>
<dbReference type="EMBL" id="CM037028">
    <property type="protein sequence ID" value="KAH7656636.1"/>
    <property type="molecule type" value="Genomic_DNA"/>
</dbReference>
<reference evidence="2" key="1">
    <citation type="journal article" date="2022" name="Nat. Commun.">
        <title>Chromosome evolution and the genetic basis of agronomically important traits in greater yam.</title>
        <authorList>
            <person name="Bredeson J.V."/>
            <person name="Lyons J.B."/>
            <person name="Oniyinde I.O."/>
            <person name="Okereke N.R."/>
            <person name="Kolade O."/>
            <person name="Nnabue I."/>
            <person name="Nwadili C.O."/>
            <person name="Hribova E."/>
            <person name="Parker M."/>
            <person name="Nwogha J."/>
            <person name="Shu S."/>
            <person name="Carlson J."/>
            <person name="Kariba R."/>
            <person name="Muthemba S."/>
            <person name="Knop K."/>
            <person name="Barton G.J."/>
            <person name="Sherwood A.V."/>
            <person name="Lopez-Montes A."/>
            <person name="Asiedu R."/>
            <person name="Jamnadass R."/>
            <person name="Muchugi A."/>
            <person name="Goodstein D."/>
            <person name="Egesi C.N."/>
            <person name="Featherston J."/>
            <person name="Asfaw A."/>
            <person name="Simpson G.G."/>
            <person name="Dolezel J."/>
            <person name="Hendre P.S."/>
            <person name="Van Deynze A."/>
            <person name="Kumar P.L."/>
            <person name="Obidiegwu J.E."/>
            <person name="Bhattacharjee R."/>
            <person name="Rokhsar D.S."/>
        </authorList>
    </citation>
    <scope>NUCLEOTIDE SEQUENCE [LARGE SCALE GENOMIC DNA]</scope>
    <source>
        <strain evidence="2">cv. TDa95/00328</strain>
    </source>
</reference>
<comment type="caution">
    <text evidence="1">The sequence shown here is derived from an EMBL/GenBank/DDBJ whole genome shotgun (WGS) entry which is preliminary data.</text>
</comment>
<evidence type="ECO:0000313" key="2">
    <source>
        <dbReference type="Proteomes" id="UP000827976"/>
    </source>
</evidence>
<protein>
    <submittedName>
        <fullName evidence="1">Heat shock transcription factor protein</fullName>
    </submittedName>
</protein>
<accession>A0ACB7U8N7</accession>
<keyword evidence="1" id="KW-0346">Stress response</keyword>
<organism evidence="1 2">
    <name type="scientific">Dioscorea alata</name>
    <name type="common">Purple yam</name>
    <dbReference type="NCBI Taxonomy" id="55571"/>
    <lineage>
        <taxon>Eukaryota</taxon>
        <taxon>Viridiplantae</taxon>
        <taxon>Streptophyta</taxon>
        <taxon>Embryophyta</taxon>
        <taxon>Tracheophyta</taxon>
        <taxon>Spermatophyta</taxon>
        <taxon>Magnoliopsida</taxon>
        <taxon>Liliopsida</taxon>
        <taxon>Dioscoreales</taxon>
        <taxon>Dioscoreaceae</taxon>
        <taxon>Dioscorea</taxon>
    </lineage>
</organism>
<sequence>MGGVRMVGDKGELLAMAPFLSKCYDIVDDPATDGTVSWGKNGDSFVIWDSHTFSRELLPKYFKHSNLSSFVRQLNTYGFHKADHDRLEFANKSFIKDQKHLLKMIIRRKPGHDHPQLQQSEAKAANVNACVEVGKFGLEEEVQRLKRDKDLLRQELIKLRHHQQNTENQVHDLRQSLHGMEQNQQQMLSFLAMAVQSPGFLSQLTMQQNPNNRQRAEITKKRRFPALEHGGLKGVDAPTGQIVRYQPPPPVDESTKTLLTPVASPDELTNSESMQIDFDHLLPYADDMSTGSNSSLPVEEDGFDMDFFSSYLENLLSDQKPVDDKQVDAHNMQTTNSDIDFDFLMDGSLNLEPN</sequence>